<keyword evidence="2" id="KW-1185">Reference proteome</keyword>
<reference evidence="1 2" key="1">
    <citation type="journal article" date="2012" name="Nature">
        <title>Repeated polyploidization of Gossypium genomes and the evolution of spinnable cotton fibres.</title>
        <authorList>
            <person name="Paterson A.H."/>
            <person name="Wendel J.F."/>
            <person name="Gundlach H."/>
            <person name="Guo H."/>
            <person name="Jenkins J."/>
            <person name="Jin D."/>
            <person name="Llewellyn D."/>
            <person name="Showmaker K.C."/>
            <person name="Shu S."/>
            <person name="Udall J."/>
            <person name="Yoo M.J."/>
            <person name="Byers R."/>
            <person name="Chen W."/>
            <person name="Doron-Faigenboim A."/>
            <person name="Duke M.V."/>
            <person name="Gong L."/>
            <person name="Grimwood J."/>
            <person name="Grover C."/>
            <person name="Grupp K."/>
            <person name="Hu G."/>
            <person name="Lee T.H."/>
            <person name="Li J."/>
            <person name="Lin L."/>
            <person name="Liu T."/>
            <person name="Marler B.S."/>
            <person name="Page J.T."/>
            <person name="Roberts A.W."/>
            <person name="Romanel E."/>
            <person name="Sanders W.S."/>
            <person name="Szadkowski E."/>
            <person name="Tan X."/>
            <person name="Tang H."/>
            <person name="Xu C."/>
            <person name="Wang J."/>
            <person name="Wang Z."/>
            <person name="Zhang D."/>
            <person name="Zhang L."/>
            <person name="Ashrafi H."/>
            <person name="Bedon F."/>
            <person name="Bowers J.E."/>
            <person name="Brubaker C.L."/>
            <person name="Chee P.W."/>
            <person name="Das S."/>
            <person name="Gingle A.R."/>
            <person name="Haigler C.H."/>
            <person name="Harker D."/>
            <person name="Hoffmann L.V."/>
            <person name="Hovav R."/>
            <person name="Jones D.C."/>
            <person name="Lemke C."/>
            <person name="Mansoor S."/>
            <person name="ur Rahman M."/>
            <person name="Rainville L.N."/>
            <person name="Rambani A."/>
            <person name="Reddy U.K."/>
            <person name="Rong J.K."/>
            <person name="Saranga Y."/>
            <person name="Scheffler B.E."/>
            <person name="Scheffler J.A."/>
            <person name="Stelly D.M."/>
            <person name="Triplett B.A."/>
            <person name="Van Deynze A."/>
            <person name="Vaslin M.F."/>
            <person name="Waghmare V.N."/>
            <person name="Walford S.A."/>
            <person name="Wright R.J."/>
            <person name="Zaki E.A."/>
            <person name="Zhang T."/>
            <person name="Dennis E.S."/>
            <person name="Mayer K.F."/>
            <person name="Peterson D.G."/>
            <person name="Rokhsar D.S."/>
            <person name="Wang X."/>
            <person name="Schmutz J."/>
        </authorList>
    </citation>
    <scope>NUCLEOTIDE SEQUENCE [LARGE SCALE GENOMIC DNA]</scope>
</reference>
<dbReference type="Proteomes" id="UP000032304">
    <property type="component" value="Chromosome 2"/>
</dbReference>
<sequence length="80" mass="9328">MSYIASIILRSKSILLYPIYTTYDATFSSNKKGLSKICLRNFVYGMRCAHEILISGYMSLYAEDVYMTYQIQILQLKIEH</sequence>
<dbReference type="EMBL" id="CM001741">
    <property type="protein sequence ID" value="KJB14355.1"/>
    <property type="molecule type" value="Genomic_DNA"/>
</dbReference>
<dbReference type="OMA" id="TTYDATF"/>
<proteinExistence type="predicted"/>
<name>A0A0D2R4N8_GOSRA</name>
<gene>
    <name evidence="1" type="ORF">B456_002G221100</name>
</gene>
<dbReference type="Gramene" id="KJB14355">
    <property type="protein sequence ID" value="KJB14355"/>
    <property type="gene ID" value="B456_002G221100"/>
</dbReference>
<organism evidence="1 2">
    <name type="scientific">Gossypium raimondii</name>
    <name type="common">Peruvian cotton</name>
    <name type="synonym">Gossypium klotzschianum subsp. raimondii</name>
    <dbReference type="NCBI Taxonomy" id="29730"/>
    <lineage>
        <taxon>Eukaryota</taxon>
        <taxon>Viridiplantae</taxon>
        <taxon>Streptophyta</taxon>
        <taxon>Embryophyta</taxon>
        <taxon>Tracheophyta</taxon>
        <taxon>Spermatophyta</taxon>
        <taxon>Magnoliopsida</taxon>
        <taxon>eudicotyledons</taxon>
        <taxon>Gunneridae</taxon>
        <taxon>Pentapetalae</taxon>
        <taxon>rosids</taxon>
        <taxon>malvids</taxon>
        <taxon>Malvales</taxon>
        <taxon>Malvaceae</taxon>
        <taxon>Malvoideae</taxon>
        <taxon>Gossypium</taxon>
    </lineage>
</organism>
<dbReference type="AlphaFoldDB" id="A0A0D2R4N8"/>
<evidence type="ECO:0000313" key="1">
    <source>
        <dbReference type="EMBL" id="KJB14355.1"/>
    </source>
</evidence>
<protein>
    <submittedName>
        <fullName evidence="1">Uncharacterized protein</fullName>
    </submittedName>
</protein>
<accession>A0A0D2R4N8</accession>
<evidence type="ECO:0000313" key="2">
    <source>
        <dbReference type="Proteomes" id="UP000032304"/>
    </source>
</evidence>